<name>A0A1D2VCQ9_9ASCO</name>
<dbReference type="PROSITE" id="PS51420">
    <property type="entry name" value="RHO"/>
    <property type="match status" value="1"/>
</dbReference>
<dbReference type="OrthoDB" id="8830751at2759"/>
<protein>
    <recommendedName>
        <fullName evidence="10">GTP-binding protein RHO4</fullName>
    </recommendedName>
</protein>
<dbReference type="InterPro" id="IPR003578">
    <property type="entry name" value="Small_GTPase_Rho"/>
</dbReference>
<dbReference type="NCBIfam" id="TIGR00231">
    <property type="entry name" value="small_GTP"/>
    <property type="match status" value="1"/>
</dbReference>
<dbReference type="InterPro" id="IPR027417">
    <property type="entry name" value="P-loop_NTPase"/>
</dbReference>
<keyword evidence="5" id="KW-0547">Nucleotide-binding</keyword>
<evidence type="ECO:0000256" key="5">
    <source>
        <dbReference type="ARBA" id="ARBA00022741"/>
    </source>
</evidence>
<dbReference type="GO" id="GO:0005886">
    <property type="term" value="C:plasma membrane"/>
    <property type="evidence" value="ECO:0007669"/>
    <property type="project" value="UniProtKB-SubCell"/>
</dbReference>
<evidence type="ECO:0000256" key="3">
    <source>
        <dbReference type="ARBA" id="ARBA00022475"/>
    </source>
</evidence>
<evidence type="ECO:0000256" key="6">
    <source>
        <dbReference type="ARBA" id="ARBA00023134"/>
    </source>
</evidence>
<dbReference type="PANTHER" id="PTHR24072">
    <property type="entry name" value="RHO FAMILY GTPASE"/>
    <property type="match status" value="1"/>
</dbReference>
<accession>A0A1D2VCQ9</accession>
<dbReference type="AlphaFoldDB" id="A0A1D2VCQ9"/>
<evidence type="ECO:0000313" key="12">
    <source>
        <dbReference type="EMBL" id="ODV59300.1"/>
    </source>
</evidence>
<evidence type="ECO:0000256" key="11">
    <source>
        <dbReference type="SAM" id="MobiDB-lite"/>
    </source>
</evidence>
<dbReference type="CDD" id="cd00157">
    <property type="entry name" value="Rho"/>
    <property type="match status" value="1"/>
</dbReference>
<dbReference type="SMART" id="SM00176">
    <property type="entry name" value="RAN"/>
    <property type="match status" value="1"/>
</dbReference>
<feature type="compositionally biased region" description="Low complexity" evidence="11">
    <location>
        <begin position="183"/>
        <end position="200"/>
    </location>
</feature>
<dbReference type="Pfam" id="PF00071">
    <property type="entry name" value="Ras"/>
    <property type="match status" value="1"/>
</dbReference>
<comment type="subcellular location">
    <subcellularLocation>
        <location evidence="1">Cell membrane</location>
        <topology evidence="1">Lipid-anchor</topology>
        <orientation evidence="1">Cytoplasmic side</orientation>
    </subcellularLocation>
</comment>
<evidence type="ECO:0000256" key="7">
    <source>
        <dbReference type="ARBA" id="ARBA00023136"/>
    </source>
</evidence>
<reference evidence="13" key="1">
    <citation type="submission" date="2016-05" db="EMBL/GenBank/DDBJ databases">
        <title>Comparative genomics of biotechnologically important yeasts.</title>
        <authorList>
            <consortium name="DOE Joint Genome Institute"/>
            <person name="Riley R."/>
            <person name="Haridas S."/>
            <person name="Wolfe K.H."/>
            <person name="Lopes M.R."/>
            <person name="Hittinger C.T."/>
            <person name="Goker M."/>
            <person name="Salamov A."/>
            <person name="Wisecaver J."/>
            <person name="Long T.M."/>
            <person name="Aerts A.L."/>
            <person name="Barry K."/>
            <person name="Choi C."/>
            <person name="Clum A."/>
            <person name="Coughlan A.Y."/>
            <person name="Deshpande S."/>
            <person name="Douglass A.P."/>
            <person name="Hanson S.J."/>
            <person name="Klenk H.-P."/>
            <person name="Labutti K."/>
            <person name="Lapidus A."/>
            <person name="Lindquist E."/>
            <person name="Lipzen A."/>
            <person name="Meier-Kolthoff J.P."/>
            <person name="Ohm R.A."/>
            <person name="Otillar R.P."/>
            <person name="Pangilinan J."/>
            <person name="Peng Y."/>
            <person name="Rokas A."/>
            <person name="Rosa C.A."/>
            <person name="Scheuner C."/>
            <person name="Sibirny A.A."/>
            <person name="Slot J.C."/>
            <person name="Stielow J.B."/>
            <person name="Sun H."/>
            <person name="Kurtzman C.P."/>
            <person name="Blackwell M."/>
            <person name="Grigoriev I.V."/>
            <person name="Jeffries T.W."/>
        </authorList>
    </citation>
    <scope>NUCLEOTIDE SEQUENCE [LARGE SCALE GENOMIC DNA]</scope>
    <source>
        <strain evidence="13">DSM 1968</strain>
    </source>
</reference>
<dbReference type="InterPro" id="IPR001806">
    <property type="entry name" value="Small_GTPase"/>
</dbReference>
<evidence type="ECO:0000256" key="1">
    <source>
        <dbReference type="ARBA" id="ARBA00004342"/>
    </source>
</evidence>
<keyword evidence="3" id="KW-1003">Cell membrane</keyword>
<dbReference type="PRINTS" id="PR00449">
    <property type="entry name" value="RASTRNSFRMNG"/>
</dbReference>
<dbReference type="GeneID" id="30967464"/>
<dbReference type="STRING" id="1344418.A0A1D2VCQ9"/>
<keyword evidence="13" id="KW-1185">Reference proteome</keyword>
<dbReference type="SUPFAM" id="SSF52540">
    <property type="entry name" value="P-loop containing nucleoside triphosphate hydrolases"/>
    <property type="match status" value="1"/>
</dbReference>
<organism evidence="12 13">
    <name type="scientific">Ascoidea rubescens DSM 1968</name>
    <dbReference type="NCBI Taxonomy" id="1344418"/>
    <lineage>
        <taxon>Eukaryota</taxon>
        <taxon>Fungi</taxon>
        <taxon>Dikarya</taxon>
        <taxon>Ascomycota</taxon>
        <taxon>Saccharomycotina</taxon>
        <taxon>Saccharomycetes</taxon>
        <taxon>Ascoideaceae</taxon>
        <taxon>Ascoidea</taxon>
    </lineage>
</organism>
<dbReference type="SMART" id="SM00175">
    <property type="entry name" value="RAB"/>
    <property type="match status" value="1"/>
</dbReference>
<evidence type="ECO:0000313" key="13">
    <source>
        <dbReference type="Proteomes" id="UP000095038"/>
    </source>
</evidence>
<dbReference type="RefSeq" id="XP_020045607.1">
    <property type="nucleotide sequence ID" value="XM_020193828.1"/>
</dbReference>
<dbReference type="InParanoid" id="A0A1D2VCQ9"/>
<feature type="region of interest" description="Disordered" evidence="11">
    <location>
        <begin position="183"/>
        <end position="205"/>
    </location>
</feature>
<dbReference type="FunFam" id="3.40.50.300:FF:000983">
    <property type="entry name" value="Rho family GTPase"/>
    <property type="match status" value="1"/>
</dbReference>
<evidence type="ECO:0000256" key="4">
    <source>
        <dbReference type="ARBA" id="ARBA00022481"/>
    </source>
</evidence>
<keyword evidence="6" id="KW-0342">GTP-binding</keyword>
<keyword evidence="4" id="KW-0488">Methylation</keyword>
<gene>
    <name evidence="12" type="ORF">ASCRUDRAFT_77361</name>
</gene>
<dbReference type="Proteomes" id="UP000095038">
    <property type="component" value="Unassembled WGS sequence"/>
</dbReference>
<dbReference type="SMART" id="SM00174">
    <property type="entry name" value="RHO"/>
    <property type="match status" value="1"/>
</dbReference>
<dbReference type="EMBL" id="KV454487">
    <property type="protein sequence ID" value="ODV59300.1"/>
    <property type="molecule type" value="Genomic_DNA"/>
</dbReference>
<evidence type="ECO:0000256" key="10">
    <source>
        <dbReference type="ARBA" id="ARBA00067969"/>
    </source>
</evidence>
<dbReference type="GO" id="GO:0003924">
    <property type="term" value="F:GTPase activity"/>
    <property type="evidence" value="ECO:0007669"/>
    <property type="project" value="InterPro"/>
</dbReference>
<comment type="similarity">
    <text evidence="2">Belongs to the small GTPase superfamily. Rho family.</text>
</comment>
<proteinExistence type="inferred from homology"/>
<keyword evidence="7" id="KW-0472">Membrane</keyword>
<dbReference type="GO" id="GO:0005525">
    <property type="term" value="F:GTP binding"/>
    <property type="evidence" value="ECO:0007669"/>
    <property type="project" value="UniProtKB-KW"/>
</dbReference>
<dbReference type="PROSITE" id="PS51421">
    <property type="entry name" value="RAS"/>
    <property type="match status" value="1"/>
</dbReference>
<dbReference type="GO" id="GO:0007264">
    <property type="term" value="P:small GTPase-mediated signal transduction"/>
    <property type="evidence" value="ECO:0007669"/>
    <property type="project" value="InterPro"/>
</dbReference>
<keyword evidence="9" id="KW-0636">Prenylation</keyword>
<keyword evidence="8" id="KW-0449">Lipoprotein</keyword>
<dbReference type="PROSITE" id="PS51419">
    <property type="entry name" value="RAB"/>
    <property type="match status" value="1"/>
</dbReference>
<evidence type="ECO:0000256" key="2">
    <source>
        <dbReference type="ARBA" id="ARBA00010142"/>
    </source>
</evidence>
<dbReference type="SMART" id="SM00173">
    <property type="entry name" value="RAS"/>
    <property type="match status" value="1"/>
</dbReference>
<evidence type="ECO:0000256" key="9">
    <source>
        <dbReference type="ARBA" id="ARBA00023289"/>
    </source>
</evidence>
<dbReference type="Gene3D" id="3.40.50.300">
    <property type="entry name" value="P-loop containing nucleotide triphosphate hydrolases"/>
    <property type="match status" value="1"/>
</dbReference>
<sequence>MQIDKKLVIVGDGFCGKTCLLTTFVEGKFPKEYIPTVFEESSKIIQVEQNDRTYEINLSLWDTAGQEDFDRLRPLAYPDSDVILLCFSIDSDDTLRNASERWFVEIRQHVSQVPIILVGCKKDVRESGSDLPPSSFVSSEQGANVARQLGAVAYLECSALTNSGVQQVFQTAAAVTLGSFNQNQPNPNYTNTNNNNANNAQRTEDSDLGCCGGCTIS</sequence>
<evidence type="ECO:0000256" key="8">
    <source>
        <dbReference type="ARBA" id="ARBA00023288"/>
    </source>
</evidence>
<dbReference type="InterPro" id="IPR005225">
    <property type="entry name" value="Small_GTP-bd"/>
</dbReference>